<accession>A0A6J7KQ19</accession>
<sequence>MINDKSMPAEKTARKFDSKTEILRPKMVPAAAAAPRTPSRINHSGACHELRAPETKTEAAISTRTLAEMISH</sequence>
<dbReference type="EMBL" id="CAFBNO010000032">
    <property type="protein sequence ID" value="CAB4956412.1"/>
    <property type="molecule type" value="Genomic_DNA"/>
</dbReference>
<evidence type="ECO:0000256" key="1">
    <source>
        <dbReference type="SAM" id="MobiDB-lite"/>
    </source>
</evidence>
<evidence type="ECO:0000313" key="2">
    <source>
        <dbReference type="EMBL" id="CAB4956412.1"/>
    </source>
</evidence>
<name>A0A6J7KQ19_9ZZZZ</name>
<dbReference type="AlphaFoldDB" id="A0A6J7KQ19"/>
<feature type="region of interest" description="Disordered" evidence="1">
    <location>
        <begin position="30"/>
        <end position="56"/>
    </location>
</feature>
<proteinExistence type="predicted"/>
<feature type="compositionally biased region" description="Basic and acidic residues" evidence="1">
    <location>
        <begin position="46"/>
        <end position="56"/>
    </location>
</feature>
<protein>
    <submittedName>
        <fullName evidence="2">Unannotated protein</fullName>
    </submittedName>
</protein>
<organism evidence="2">
    <name type="scientific">freshwater metagenome</name>
    <dbReference type="NCBI Taxonomy" id="449393"/>
    <lineage>
        <taxon>unclassified sequences</taxon>
        <taxon>metagenomes</taxon>
        <taxon>ecological metagenomes</taxon>
    </lineage>
</organism>
<reference evidence="2" key="1">
    <citation type="submission" date="2020-05" db="EMBL/GenBank/DDBJ databases">
        <authorList>
            <person name="Chiriac C."/>
            <person name="Salcher M."/>
            <person name="Ghai R."/>
            <person name="Kavagutti S V."/>
        </authorList>
    </citation>
    <scope>NUCLEOTIDE SEQUENCE</scope>
</reference>
<gene>
    <name evidence="2" type="ORF">UFOPK3837_00773</name>
</gene>